<keyword evidence="5 12" id="KW-0479">Metal-binding</keyword>
<comment type="subcellular location">
    <subcellularLocation>
        <location evidence="1">Cytoplasm</location>
        <location evidence="1">Cytosol</location>
    </subcellularLocation>
</comment>
<dbReference type="PANTHER" id="PTHR10953">
    <property type="entry name" value="UBIQUITIN-ACTIVATING ENZYME E1"/>
    <property type="match status" value="1"/>
</dbReference>
<keyword evidence="10 12" id="KW-0511">Multifunctional enzyme</keyword>
<evidence type="ECO:0000256" key="2">
    <source>
        <dbReference type="ARBA" id="ARBA00022490"/>
    </source>
</evidence>
<evidence type="ECO:0000256" key="3">
    <source>
        <dbReference type="ARBA" id="ARBA00022679"/>
    </source>
</evidence>
<reference evidence="15" key="1">
    <citation type="submission" date="2015-06" db="EMBL/GenBank/DDBJ databases">
        <title>Expansion of signal transduction pathways in fungi by whole-genome duplication.</title>
        <authorList>
            <consortium name="DOE Joint Genome Institute"/>
            <person name="Corrochano L.M."/>
            <person name="Kuo A."/>
            <person name="Marcet-Houben M."/>
            <person name="Polaino S."/>
            <person name="Salamov A."/>
            <person name="Villalobos J.M."/>
            <person name="Alvarez M.I."/>
            <person name="Avalos J."/>
            <person name="Benito E.P."/>
            <person name="Benoit I."/>
            <person name="Burger G."/>
            <person name="Camino L.P."/>
            <person name="Canovas D."/>
            <person name="Cerda-Olmedo E."/>
            <person name="Cheng J.-F."/>
            <person name="Dominguez A."/>
            <person name="Elias M."/>
            <person name="Eslava A.P."/>
            <person name="Glaser F."/>
            <person name="Grimwood J."/>
            <person name="Gutierrez G."/>
            <person name="Heitman J."/>
            <person name="Henrissat B."/>
            <person name="Iturriaga E.A."/>
            <person name="Lang B.F."/>
            <person name="Lavin J.L."/>
            <person name="Lee S."/>
            <person name="Li W."/>
            <person name="Lindquist E."/>
            <person name="Lopez-Garcia S."/>
            <person name="Luque E.M."/>
            <person name="Marcos A.T."/>
            <person name="Martin J."/>
            <person name="McCluskey K."/>
            <person name="Medina H.R."/>
            <person name="Miralles-Duran A."/>
            <person name="Miyazaki A."/>
            <person name="Munoz-Torres E."/>
            <person name="Oguiza J.A."/>
            <person name="Ohm R."/>
            <person name="Olmedo M."/>
            <person name="Orejas M."/>
            <person name="Ortiz-Castellanos L."/>
            <person name="Pisabarro A.G."/>
            <person name="Rodriguez-Romero J."/>
            <person name="Ruiz-Herrera J."/>
            <person name="Ruiz-Vazquez R."/>
            <person name="Sanz C."/>
            <person name="Schackwitz W."/>
            <person name="Schmutz J."/>
            <person name="Shahriari M."/>
            <person name="Shelest E."/>
            <person name="Silva-Franco F."/>
            <person name="Soanes D."/>
            <person name="Syed K."/>
            <person name="Tagua V.G."/>
            <person name="Talbot N.J."/>
            <person name="Thon M."/>
            <person name="De vries R.P."/>
            <person name="Wiebenga A."/>
            <person name="Yadav J.S."/>
            <person name="Braun E.L."/>
            <person name="Baker S."/>
            <person name="Garre V."/>
            <person name="Horwitz B."/>
            <person name="Torres-Martinez S."/>
            <person name="Idnurm A."/>
            <person name="Herrera-Estrella A."/>
            <person name="Gabaldon T."/>
            <person name="Grigoriev I.V."/>
        </authorList>
    </citation>
    <scope>NUCLEOTIDE SEQUENCE [LARGE SCALE GENOMIC DNA]</scope>
    <source>
        <strain evidence="15">NRRL 1555(-)</strain>
    </source>
</reference>
<evidence type="ECO:0000256" key="10">
    <source>
        <dbReference type="ARBA" id="ARBA00023268"/>
    </source>
</evidence>
<feature type="binding site" evidence="12">
    <location>
        <position position="85"/>
    </location>
    <ligand>
        <name>ATP</name>
        <dbReference type="ChEBI" id="CHEBI:30616"/>
    </ligand>
</feature>
<keyword evidence="8 12" id="KW-0862">Zinc</keyword>
<dbReference type="GO" id="GO:0004792">
    <property type="term" value="F:thiosulfate-cyanide sulfurtransferase activity"/>
    <property type="evidence" value="ECO:0007669"/>
    <property type="project" value="TreeGrafter"/>
</dbReference>
<dbReference type="GO" id="GO:0042292">
    <property type="term" value="F:URM1 activating enzyme activity"/>
    <property type="evidence" value="ECO:0007669"/>
    <property type="project" value="TreeGrafter"/>
</dbReference>
<evidence type="ECO:0000256" key="6">
    <source>
        <dbReference type="ARBA" id="ARBA00022741"/>
    </source>
</evidence>
<feature type="binding site" evidence="12">
    <location>
        <position position="64"/>
    </location>
    <ligand>
        <name>ATP</name>
        <dbReference type="ChEBI" id="CHEBI:30616"/>
    </ligand>
</feature>
<sequence>MTSLAEENARLRKRIAELEAQLGPAPQSAKGSFKKVDALSKEEILRFEQLKLRNTTILVVGAGGLGAPAILYLGANGVGRLGIADPDTVAVNNLHRQVIHTEASTDTSKAESAMRAVHAIDSTCEVVTYPFALTSENALEIIREYDIVIDATDNIGARYLLSDACVLANKPLVSGSALRMDGQLTVYHHNNGPCYRCLHPVPPPIDTVSKCVESGVLGVIPGVIGTLQALEAIKVAVGLHNDDPSFLIFSGLTTPMFRTMKLRGRKKDCIACGDNPSLTDLIDYAEFCGTADSDKSQDLFLLAPHERIKACEYDAHVRQQKPSLLLDVRPPVQYDICRLPESHSVPIDEFENKIMDIKKSMSELDVAGDQVFVVCRLGNDSQLAVRLLEKHGIKGARDLVGGLYSWSMNVDPSFPIY</sequence>
<dbReference type="InParanoid" id="A0A167LEY6"/>
<comment type="similarity">
    <text evidence="12">In the N-terminal section; belongs to the HesA/MoeB/ThiF family. UBA4 subfamily.</text>
</comment>
<dbReference type="VEuPathDB" id="FungiDB:PHYBLDRAFT_177975"/>
<protein>
    <recommendedName>
        <fullName evidence="11">Needs CLA4 to survive protein 3</fullName>
    </recommendedName>
</protein>
<dbReference type="FunCoup" id="A0A167LEY6">
    <property type="interactions" value="487"/>
</dbReference>
<evidence type="ECO:0000259" key="13">
    <source>
        <dbReference type="PROSITE" id="PS50206"/>
    </source>
</evidence>
<dbReference type="PANTHER" id="PTHR10953:SF102">
    <property type="entry name" value="ADENYLYLTRANSFERASE AND SULFURTRANSFERASE MOCS3"/>
    <property type="match status" value="1"/>
</dbReference>
<proteinExistence type="inferred from homology"/>
<keyword evidence="6 12" id="KW-0547">Nucleotide-binding</keyword>
<dbReference type="FunFam" id="3.40.50.720:FF:000033">
    <property type="entry name" value="Adenylyltransferase and sulfurtransferase MOCS3"/>
    <property type="match status" value="1"/>
</dbReference>
<dbReference type="InterPro" id="IPR045886">
    <property type="entry name" value="ThiF/MoeB/HesA"/>
</dbReference>
<dbReference type="CDD" id="cd00757">
    <property type="entry name" value="ThiF_MoeB_HesA_family"/>
    <property type="match status" value="1"/>
</dbReference>
<evidence type="ECO:0000256" key="5">
    <source>
        <dbReference type="ARBA" id="ARBA00022723"/>
    </source>
</evidence>
<feature type="binding site" evidence="12">
    <location>
        <position position="194"/>
    </location>
    <ligand>
        <name>Zn(2+)</name>
        <dbReference type="ChEBI" id="CHEBI:29105"/>
    </ligand>
</feature>
<evidence type="ECO:0000256" key="8">
    <source>
        <dbReference type="ARBA" id="ARBA00022833"/>
    </source>
</evidence>
<feature type="binding site" evidence="12">
    <location>
        <position position="197"/>
    </location>
    <ligand>
        <name>Zn(2+)</name>
        <dbReference type="ChEBI" id="CHEBI:29105"/>
    </ligand>
</feature>
<dbReference type="InterPro" id="IPR036873">
    <property type="entry name" value="Rhodanese-like_dom_sf"/>
</dbReference>
<dbReference type="GO" id="GO:0032447">
    <property type="term" value="P:protein urmylation"/>
    <property type="evidence" value="ECO:0007669"/>
    <property type="project" value="TreeGrafter"/>
</dbReference>
<organism evidence="14 15">
    <name type="scientific">Phycomyces blakesleeanus (strain ATCC 8743b / DSM 1359 / FGSC 10004 / NBRC 33097 / NRRL 1555)</name>
    <dbReference type="NCBI Taxonomy" id="763407"/>
    <lineage>
        <taxon>Eukaryota</taxon>
        <taxon>Fungi</taxon>
        <taxon>Fungi incertae sedis</taxon>
        <taxon>Mucoromycota</taxon>
        <taxon>Mucoromycotina</taxon>
        <taxon>Mucoromycetes</taxon>
        <taxon>Mucorales</taxon>
        <taxon>Phycomycetaceae</taxon>
        <taxon>Phycomyces</taxon>
    </lineage>
</organism>
<dbReference type="SUPFAM" id="SSF69572">
    <property type="entry name" value="Activating enzymes of the ubiquitin-like proteins"/>
    <property type="match status" value="1"/>
</dbReference>
<feature type="active site" description="Cysteine persulfide intermediate; for sulfurtransferase activity" evidence="12">
    <location>
        <position position="375"/>
    </location>
</feature>
<dbReference type="GO" id="GO:0002143">
    <property type="term" value="P:tRNA wobble position uridine thiolation"/>
    <property type="evidence" value="ECO:0007669"/>
    <property type="project" value="InterPro"/>
</dbReference>
<comment type="cofactor">
    <cofactor evidence="12">
        <name>Zn(2+)</name>
        <dbReference type="ChEBI" id="CHEBI:29105"/>
    </cofactor>
    <text evidence="12">Binds 1 zinc ion per subunit.</text>
</comment>
<evidence type="ECO:0000313" key="15">
    <source>
        <dbReference type="Proteomes" id="UP000077315"/>
    </source>
</evidence>
<accession>A0A167LEY6</accession>
<feature type="binding site" evidence="12">
    <location>
        <begin position="92"/>
        <end position="96"/>
    </location>
    <ligand>
        <name>ATP</name>
        <dbReference type="ChEBI" id="CHEBI:30616"/>
    </ligand>
</feature>
<dbReference type="InterPro" id="IPR000594">
    <property type="entry name" value="ThiF_NAD_FAD-bd"/>
</dbReference>
<keyword evidence="4 12" id="KW-0819">tRNA processing</keyword>
<feature type="domain" description="Rhodanese" evidence="13">
    <location>
        <begin position="319"/>
        <end position="415"/>
    </location>
</feature>
<gene>
    <name evidence="12" type="primary">UBA4</name>
    <name evidence="14" type="ORF">PHYBLDRAFT_177975</name>
</gene>
<dbReference type="GO" id="GO:0005524">
    <property type="term" value="F:ATP binding"/>
    <property type="evidence" value="ECO:0007669"/>
    <property type="project" value="UniProtKB-KW"/>
</dbReference>
<dbReference type="InterPro" id="IPR035985">
    <property type="entry name" value="Ubiquitin-activating_enz"/>
</dbReference>
<dbReference type="SMART" id="SM00450">
    <property type="entry name" value="RHOD"/>
    <property type="match status" value="1"/>
</dbReference>
<dbReference type="Gene3D" id="3.40.250.10">
    <property type="entry name" value="Rhodanese-like domain"/>
    <property type="match status" value="1"/>
</dbReference>
<evidence type="ECO:0000256" key="11">
    <source>
        <dbReference type="ARBA" id="ARBA00075323"/>
    </source>
</evidence>
<dbReference type="FunFam" id="3.40.250.10:FF:000014">
    <property type="entry name" value="Adenylyltransferase and sulfurtransferase MOCS3"/>
    <property type="match status" value="1"/>
</dbReference>
<dbReference type="EMBL" id="KV440989">
    <property type="protein sequence ID" value="OAD70307.1"/>
    <property type="molecule type" value="Genomic_DNA"/>
</dbReference>
<dbReference type="RefSeq" id="XP_018288347.1">
    <property type="nucleotide sequence ID" value="XM_018437934.1"/>
</dbReference>
<dbReference type="GO" id="GO:0005829">
    <property type="term" value="C:cytosol"/>
    <property type="evidence" value="ECO:0007669"/>
    <property type="project" value="UniProtKB-SubCell"/>
</dbReference>
<feature type="active site" description="Glycyl thioester intermediate; for adenylyltransferase activity" evidence="12">
    <location>
        <position position="211"/>
    </location>
</feature>
<dbReference type="Proteomes" id="UP000077315">
    <property type="component" value="Unassembled WGS sequence"/>
</dbReference>
<feature type="binding site" evidence="12">
    <location>
        <position position="109"/>
    </location>
    <ligand>
        <name>ATP</name>
        <dbReference type="ChEBI" id="CHEBI:30616"/>
    </ligand>
</feature>
<evidence type="ECO:0000256" key="9">
    <source>
        <dbReference type="ARBA" id="ARBA00022840"/>
    </source>
</evidence>
<keyword evidence="2 12" id="KW-0963">Cytoplasm</keyword>
<dbReference type="PROSITE" id="PS50206">
    <property type="entry name" value="RHODANESE_3"/>
    <property type="match status" value="1"/>
</dbReference>
<dbReference type="Gene3D" id="3.40.50.720">
    <property type="entry name" value="NAD(P)-binding Rossmann-like Domain"/>
    <property type="match status" value="1"/>
</dbReference>
<dbReference type="HAMAP" id="MF_03049">
    <property type="entry name" value="MOCS3_Uba4"/>
    <property type="match status" value="1"/>
</dbReference>
<evidence type="ECO:0000256" key="7">
    <source>
        <dbReference type="ARBA" id="ARBA00022786"/>
    </source>
</evidence>
<evidence type="ECO:0000256" key="4">
    <source>
        <dbReference type="ARBA" id="ARBA00022694"/>
    </source>
</evidence>
<dbReference type="GeneID" id="28998840"/>
<keyword evidence="9 12" id="KW-0067">ATP-binding</keyword>
<evidence type="ECO:0000313" key="14">
    <source>
        <dbReference type="EMBL" id="OAD70307.1"/>
    </source>
</evidence>
<feature type="binding site" evidence="12">
    <location>
        <position position="272"/>
    </location>
    <ligand>
        <name>Zn(2+)</name>
        <dbReference type="ChEBI" id="CHEBI:29105"/>
    </ligand>
</feature>
<dbReference type="InterPro" id="IPR028885">
    <property type="entry name" value="MOCS3/Uba4"/>
</dbReference>
<keyword evidence="3 12" id="KW-0808">Transferase</keyword>
<dbReference type="GO" id="GO:0070566">
    <property type="term" value="F:adenylyltransferase activity"/>
    <property type="evidence" value="ECO:0007669"/>
    <property type="project" value="InterPro"/>
</dbReference>
<dbReference type="Pfam" id="PF00581">
    <property type="entry name" value="Rhodanese"/>
    <property type="match status" value="1"/>
</dbReference>
<feature type="binding site" evidence="12">
    <location>
        <position position="269"/>
    </location>
    <ligand>
        <name>Zn(2+)</name>
        <dbReference type="ChEBI" id="CHEBI:29105"/>
    </ligand>
</feature>
<evidence type="ECO:0000256" key="1">
    <source>
        <dbReference type="ARBA" id="ARBA00004514"/>
    </source>
</evidence>
<dbReference type="GO" id="GO:0046872">
    <property type="term" value="F:metal ion binding"/>
    <property type="evidence" value="ECO:0007669"/>
    <property type="project" value="UniProtKB-KW"/>
</dbReference>
<name>A0A167LEY6_PHYB8</name>
<dbReference type="OrthoDB" id="10261062at2759"/>
<feature type="binding site" evidence="12">
    <location>
        <begin position="153"/>
        <end position="154"/>
    </location>
    <ligand>
        <name>ATP</name>
        <dbReference type="ChEBI" id="CHEBI:30616"/>
    </ligand>
</feature>
<evidence type="ECO:0000256" key="12">
    <source>
        <dbReference type="HAMAP-Rule" id="MF_03049"/>
    </source>
</evidence>
<dbReference type="AlphaFoldDB" id="A0A167LEY6"/>
<dbReference type="STRING" id="763407.A0A167LEY6"/>
<keyword evidence="7" id="KW-0833">Ubl conjugation pathway</keyword>
<dbReference type="Pfam" id="PF00899">
    <property type="entry name" value="ThiF"/>
    <property type="match status" value="1"/>
</dbReference>
<dbReference type="UniPathway" id="UPA00988"/>
<dbReference type="InterPro" id="IPR001763">
    <property type="entry name" value="Rhodanese-like_dom"/>
</dbReference>
<comment type="pathway">
    <text evidence="12">tRNA modification; 5-methoxycarbonylmethyl-2-thiouridine-tRNA biosynthesis.</text>
</comment>
<keyword evidence="15" id="KW-1185">Reference proteome</keyword>